<dbReference type="Proteomes" id="UP001187415">
    <property type="component" value="Unassembled WGS sequence"/>
</dbReference>
<dbReference type="EMBL" id="JAUPFM010000016">
    <property type="protein sequence ID" value="KAK2826356.1"/>
    <property type="molecule type" value="Genomic_DNA"/>
</dbReference>
<accession>A0AA88LXW1</accession>
<reference evidence="1" key="1">
    <citation type="submission" date="2023-07" db="EMBL/GenBank/DDBJ databases">
        <title>Chromosome-level Genome Assembly of Striped Snakehead (Channa striata).</title>
        <authorList>
            <person name="Liu H."/>
        </authorList>
    </citation>
    <scope>NUCLEOTIDE SEQUENCE</scope>
    <source>
        <strain evidence="1">Gz</strain>
        <tissue evidence="1">Muscle</tissue>
    </source>
</reference>
<keyword evidence="2" id="KW-1185">Reference proteome</keyword>
<comment type="caution">
    <text evidence="1">The sequence shown here is derived from an EMBL/GenBank/DDBJ whole genome shotgun (WGS) entry which is preliminary data.</text>
</comment>
<dbReference type="AlphaFoldDB" id="A0AA88LXW1"/>
<proteinExistence type="predicted"/>
<organism evidence="1 2">
    <name type="scientific">Channa striata</name>
    <name type="common">Snakehead murrel</name>
    <name type="synonym">Ophicephalus striatus</name>
    <dbReference type="NCBI Taxonomy" id="64152"/>
    <lineage>
        <taxon>Eukaryota</taxon>
        <taxon>Metazoa</taxon>
        <taxon>Chordata</taxon>
        <taxon>Craniata</taxon>
        <taxon>Vertebrata</taxon>
        <taxon>Euteleostomi</taxon>
        <taxon>Actinopterygii</taxon>
        <taxon>Neopterygii</taxon>
        <taxon>Teleostei</taxon>
        <taxon>Neoteleostei</taxon>
        <taxon>Acanthomorphata</taxon>
        <taxon>Anabantaria</taxon>
        <taxon>Anabantiformes</taxon>
        <taxon>Channoidei</taxon>
        <taxon>Channidae</taxon>
        <taxon>Channa</taxon>
    </lineage>
</organism>
<protein>
    <submittedName>
        <fullName evidence="1">Uncharacterized protein</fullName>
    </submittedName>
</protein>
<name>A0AA88LXW1_CHASR</name>
<gene>
    <name evidence="1" type="ORF">Q5P01_020570</name>
</gene>
<evidence type="ECO:0000313" key="1">
    <source>
        <dbReference type="EMBL" id="KAK2826356.1"/>
    </source>
</evidence>
<evidence type="ECO:0000313" key="2">
    <source>
        <dbReference type="Proteomes" id="UP001187415"/>
    </source>
</evidence>
<sequence>MLISQGFQSALSPVIAMHWPVHSLQVKPLLYQKHLLQKRSQEVHNTLELMDKFQHKIVLKIKSFQTAAAAGLSVTQGSKKLRVKGKMEKKQEEGKFCYSYRCEESRQDFDLPDS</sequence>